<evidence type="ECO:0000313" key="1">
    <source>
        <dbReference type="EMBL" id="RAW01526.1"/>
    </source>
</evidence>
<dbReference type="OrthoDB" id="678846at2"/>
<comment type="caution">
    <text evidence="1">The sequence shown here is derived from an EMBL/GenBank/DDBJ whole genome shotgun (WGS) entry which is preliminary data.</text>
</comment>
<protein>
    <submittedName>
        <fullName evidence="1">Mobilization protein</fullName>
    </submittedName>
</protein>
<dbReference type="AlphaFoldDB" id="A0A364Y437"/>
<gene>
    <name evidence="1" type="ORF">DQQ10_07655</name>
</gene>
<dbReference type="Proteomes" id="UP000251889">
    <property type="component" value="Unassembled WGS sequence"/>
</dbReference>
<accession>A0A364Y437</accession>
<reference evidence="1 2" key="1">
    <citation type="submission" date="2018-06" db="EMBL/GenBank/DDBJ databases">
        <title>Chryseolinea flavus sp. nov., a member of the phylum Bacteroidetes isolated from soil.</title>
        <authorList>
            <person name="Li Y."/>
            <person name="Wang J."/>
        </authorList>
    </citation>
    <scope>NUCLEOTIDE SEQUENCE [LARGE SCALE GENOMIC DNA]</scope>
    <source>
        <strain evidence="1 2">SDU1-6</strain>
    </source>
</reference>
<organism evidence="1 2">
    <name type="scientific">Pseudochryseolinea flava</name>
    <dbReference type="NCBI Taxonomy" id="2059302"/>
    <lineage>
        <taxon>Bacteria</taxon>
        <taxon>Pseudomonadati</taxon>
        <taxon>Bacteroidota</taxon>
        <taxon>Cytophagia</taxon>
        <taxon>Cytophagales</taxon>
        <taxon>Fulvivirgaceae</taxon>
        <taxon>Pseudochryseolinea</taxon>
    </lineage>
</organism>
<name>A0A364Y437_9BACT</name>
<keyword evidence="2" id="KW-1185">Reference proteome</keyword>
<evidence type="ECO:0000313" key="2">
    <source>
        <dbReference type="Proteomes" id="UP000251889"/>
    </source>
</evidence>
<proteinExistence type="predicted"/>
<sequence>MTRKKIESSERLGRKIGLRVTDKFYHHLLLLLPTTNCRSVAELARAILIKEQIVWLYKDASLDGVVAELSSIKSEVRMIGKNVNQVAKSFSSAPDPSQKITQALILLDEYRKVSDRLEPVMKIIGQLSEKWLQK</sequence>
<dbReference type="EMBL" id="QMFY01000003">
    <property type="protein sequence ID" value="RAW01526.1"/>
    <property type="molecule type" value="Genomic_DNA"/>
</dbReference>
<dbReference type="RefSeq" id="WP_112746265.1">
    <property type="nucleotide sequence ID" value="NZ_QMFY01000003.1"/>
</dbReference>